<feature type="compositionally biased region" description="Low complexity" evidence="6">
    <location>
        <begin position="9"/>
        <end position="26"/>
    </location>
</feature>
<sequence>MSFHVWSFKKSNSNSNSNSKSNSNSNSKKRKEKKEKKEKIDEEKLKQDLYKTELCQAFEETGYCKYGKRCQFAHGIEELRPIQHHPKYKTRLCKSFHGKGFCKYGKRCRFIHYDLSFIHPFFFPKTKRLPIFSEITNIEMNSK</sequence>
<dbReference type="AlphaFoldDB" id="A0A9Q0LE61"/>
<accession>A0A9Q0LE61</accession>
<dbReference type="PANTHER" id="PTHR12547:SF18">
    <property type="entry name" value="PROTEIN TIS11"/>
    <property type="match status" value="1"/>
</dbReference>
<dbReference type="GO" id="GO:0003729">
    <property type="term" value="F:mRNA binding"/>
    <property type="evidence" value="ECO:0007669"/>
    <property type="project" value="InterPro"/>
</dbReference>
<dbReference type="SUPFAM" id="SSF90229">
    <property type="entry name" value="CCCH zinc finger"/>
    <property type="match status" value="2"/>
</dbReference>
<evidence type="ECO:0000256" key="3">
    <source>
        <dbReference type="ARBA" id="ARBA00022771"/>
    </source>
</evidence>
<dbReference type="Gene3D" id="4.10.1000.10">
    <property type="entry name" value="Zinc finger, CCCH-type"/>
    <property type="match status" value="2"/>
</dbReference>
<dbReference type="GO" id="GO:0008270">
    <property type="term" value="F:zinc ion binding"/>
    <property type="evidence" value="ECO:0007669"/>
    <property type="project" value="UniProtKB-KW"/>
</dbReference>
<dbReference type="Proteomes" id="UP001149090">
    <property type="component" value="Unassembled WGS sequence"/>
</dbReference>
<dbReference type="EMBL" id="JAPDFW010000092">
    <property type="protein sequence ID" value="KAJ5070744.1"/>
    <property type="molecule type" value="Genomic_DNA"/>
</dbReference>
<feature type="region of interest" description="Disordered" evidence="6">
    <location>
        <begin position="1"/>
        <end position="41"/>
    </location>
</feature>
<evidence type="ECO:0000313" key="8">
    <source>
        <dbReference type="EMBL" id="KAJ5070744.1"/>
    </source>
</evidence>
<dbReference type="InterPro" id="IPR036855">
    <property type="entry name" value="Znf_CCCH_sf"/>
</dbReference>
<dbReference type="PROSITE" id="PS50103">
    <property type="entry name" value="ZF_C3H1"/>
    <property type="match status" value="2"/>
</dbReference>
<dbReference type="Pfam" id="PF00642">
    <property type="entry name" value="zf-CCCH"/>
    <property type="match status" value="2"/>
</dbReference>
<organism evidence="8 9">
    <name type="scientific">Anaeramoeba ignava</name>
    <name type="common">Anaerobic marine amoeba</name>
    <dbReference type="NCBI Taxonomy" id="1746090"/>
    <lineage>
        <taxon>Eukaryota</taxon>
        <taxon>Metamonada</taxon>
        <taxon>Anaeramoebidae</taxon>
        <taxon>Anaeramoeba</taxon>
    </lineage>
</organism>
<feature type="domain" description="C3H1-type" evidence="7">
    <location>
        <begin position="87"/>
        <end position="115"/>
    </location>
</feature>
<evidence type="ECO:0000256" key="6">
    <source>
        <dbReference type="SAM" id="MobiDB-lite"/>
    </source>
</evidence>
<feature type="domain" description="C3H1-type" evidence="7">
    <location>
        <begin position="49"/>
        <end position="77"/>
    </location>
</feature>
<evidence type="ECO:0000256" key="2">
    <source>
        <dbReference type="ARBA" id="ARBA00022737"/>
    </source>
</evidence>
<gene>
    <name evidence="8" type="ORF">M0811_01725</name>
</gene>
<feature type="zinc finger region" description="C3H1-type" evidence="5">
    <location>
        <begin position="87"/>
        <end position="115"/>
    </location>
</feature>
<keyword evidence="4 5" id="KW-0862">Zinc</keyword>
<dbReference type="InterPro" id="IPR045877">
    <property type="entry name" value="ZFP36-like"/>
</dbReference>
<reference evidence="8" key="1">
    <citation type="submission" date="2022-10" db="EMBL/GenBank/DDBJ databases">
        <title>Novel sulphate-reducing endosymbionts in the free-living metamonad Anaeramoeba.</title>
        <authorList>
            <person name="Jerlstrom-Hultqvist J."/>
            <person name="Cepicka I."/>
            <person name="Gallot-Lavallee L."/>
            <person name="Salas-Leiva D."/>
            <person name="Curtis B.A."/>
            <person name="Zahonova K."/>
            <person name="Pipaliya S."/>
            <person name="Dacks J."/>
            <person name="Roger A.J."/>
        </authorList>
    </citation>
    <scope>NUCLEOTIDE SEQUENCE</scope>
    <source>
        <strain evidence="8">BMAN</strain>
    </source>
</reference>
<protein>
    <submittedName>
        <fullName evidence="8">Protein tis11</fullName>
    </submittedName>
</protein>
<keyword evidence="9" id="KW-1185">Reference proteome</keyword>
<name>A0A9Q0LE61_ANAIG</name>
<dbReference type="FunFam" id="4.10.1000.10:FF:000001">
    <property type="entry name" value="zinc finger CCCH domain-containing protein 15-like"/>
    <property type="match status" value="1"/>
</dbReference>
<keyword evidence="1 5" id="KW-0479">Metal-binding</keyword>
<dbReference type="SMART" id="SM00356">
    <property type="entry name" value="ZnF_C3H1"/>
    <property type="match status" value="2"/>
</dbReference>
<evidence type="ECO:0000256" key="1">
    <source>
        <dbReference type="ARBA" id="ARBA00022723"/>
    </source>
</evidence>
<dbReference type="OrthoDB" id="410307at2759"/>
<proteinExistence type="predicted"/>
<evidence type="ECO:0000256" key="5">
    <source>
        <dbReference type="PROSITE-ProRule" id="PRU00723"/>
    </source>
</evidence>
<evidence type="ECO:0000313" key="9">
    <source>
        <dbReference type="Proteomes" id="UP001149090"/>
    </source>
</evidence>
<dbReference type="PANTHER" id="PTHR12547">
    <property type="entry name" value="CCCH ZINC FINGER/TIS11-RELATED"/>
    <property type="match status" value="1"/>
</dbReference>
<keyword evidence="3 5" id="KW-0863">Zinc-finger</keyword>
<dbReference type="InterPro" id="IPR000571">
    <property type="entry name" value="Znf_CCCH"/>
</dbReference>
<feature type="zinc finger region" description="C3H1-type" evidence="5">
    <location>
        <begin position="49"/>
        <end position="77"/>
    </location>
</feature>
<evidence type="ECO:0000256" key="4">
    <source>
        <dbReference type="ARBA" id="ARBA00022833"/>
    </source>
</evidence>
<evidence type="ECO:0000259" key="7">
    <source>
        <dbReference type="PROSITE" id="PS50103"/>
    </source>
</evidence>
<comment type="caution">
    <text evidence="8">The sequence shown here is derived from an EMBL/GenBank/DDBJ whole genome shotgun (WGS) entry which is preliminary data.</text>
</comment>
<keyword evidence="2" id="KW-0677">Repeat</keyword>